<dbReference type="CDD" id="cd18731">
    <property type="entry name" value="PIN_NgFitB-like"/>
    <property type="match status" value="1"/>
</dbReference>
<feature type="binding site" evidence="8">
    <location>
        <position position="103"/>
    </location>
    <ligand>
        <name>Mg(2+)</name>
        <dbReference type="ChEBI" id="CHEBI:18420"/>
    </ligand>
</feature>
<evidence type="ECO:0000259" key="9">
    <source>
        <dbReference type="Pfam" id="PF01850"/>
    </source>
</evidence>
<comment type="similarity">
    <text evidence="7 8">Belongs to the PINc/VapC protein family.</text>
</comment>
<keyword evidence="5 8" id="KW-0378">Hydrolase</keyword>
<evidence type="ECO:0000256" key="3">
    <source>
        <dbReference type="ARBA" id="ARBA00022722"/>
    </source>
</evidence>
<dbReference type="InterPro" id="IPR002716">
    <property type="entry name" value="PIN_dom"/>
</dbReference>
<gene>
    <name evidence="8" type="primary">vapC</name>
    <name evidence="10" type="ORF">KEU06_08550</name>
</gene>
<dbReference type="GO" id="GO:0004540">
    <property type="term" value="F:RNA nuclease activity"/>
    <property type="evidence" value="ECO:0007669"/>
    <property type="project" value="InterPro"/>
</dbReference>
<evidence type="ECO:0000256" key="1">
    <source>
        <dbReference type="ARBA" id="ARBA00001946"/>
    </source>
</evidence>
<dbReference type="SUPFAM" id="SSF88723">
    <property type="entry name" value="PIN domain-like"/>
    <property type="match status" value="1"/>
</dbReference>
<evidence type="ECO:0000256" key="6">
    <source>
        <dbReference type="ARBA" id="ARBA00022842"/>
    </source>
</evidence>
<dbReference type="EC" id="3.1.-.-" evidence="8"/>
<dbReference type="InterPro" id="IPR022907">
    <property type="entry name" value="VapC_family"/>
</dbReference>
<comment type="cofactor">
    <cofactor evidence="1 8">
        <name>Mg(2+)</name>
        <dbReference type="ChEBI" id="CHEBI:18420"/>
    </cofactor>
</comment>
<keyword evidence="3 8" id="KW-0540">Nuclease</keyword>
<dbReference type="PANTHER" id="PTHR33653">
    <property type="entry name" value="RIBONUCLEASE VAPC2"/>
    <property type="match status" value="1"/>
</dbReference>
<evidence type="ECO:0000256" key="4">
    <source>
        <dbReference type="ARBA" id="ARBA00022723"/>
    </source>
</evidence>
<dbReference type="RefSeq" id="WP_188254245.1">
    <property type="nucleotide sequence ID" value="NZ_JABVCF010000004.1"/>
</dbReference>
<dbReference type="AlphaFoldDB" id="A0A942I1X1"/>
<dbReference type="Gene3D" id="3.40.50.1010">
    <property type="entry name" value="5'-nuclease"/>
    <property type="match status" value="1"/>
</dbReference>
<name>A0A942I1X1_9HYPH</name>
<dbReference type="GO" id="GO:0090729">
    <property type="term" value="F:toxin activity"/>
    <property type="evidence" value="ECO:0007669"/>
    <property type="project" value="UniProtKB-KW"/>
</dbReference>
<feature type="domain" description="PIN" evidence="9">
    <location>
        <begin position="2"/>
        <end position="123"/>
    </location>
</feature>
<dbReference type="GO" id="GO:0016787">
    <property type="term" value="F:hydrolase activity"/>
    <property type="evidence" value="ECO:0007669"/>
    <property type="project" value="UniProtKB-KW"/>
</dbReference>
<keyword evidence="11" id="KW-1185">Reference proteome</keyword>
<keyword evidence="4 8" id="KW-0479">Metal-binding</keyword>
<reference evidence="10" key="1">
    <citation type="submission" date="2021-04" db="EMBL/GenBank/DDBJ databases">
        <title>Pseudaminobacter soli sp. nov., isolated from paddy soil contaminated by heavy metals.</title>
        <authorList>
            <person name="Zhang K."/>
        </authorList>
    </citation>
    <scope>NUCLEOTIDE SEQUENCE</scope>
    <source>
        <strain evidence="10">19-2017</strain>
    </source>
</reference>
<sequence length="140" mass="15563">MIVLDTNVVSDFFAPRPSRAVLGWLNAEAPERLFMTSIVLAELYFGAFLAVDTVRRQNLLARIGRVHQEFSGRVLSFSEGVAERYGMITARRRLAGRPIETKDAMIAAICLAYDATLATRNVRDFEGLDLKLVNPFEAAA</sequence>
<dbReference type="GO" id="GO:0000287">
    <property type="term" value="F:magnesium ion binding"/>
    <property type="evidence" value="ECO:0007669"/>
    <property type="project" value="UniProtKB-UniRule"/>
</dbReference>
<evidence type="ECO:0000313" key="11">
    <source>
        <dbReference type="Proteomes" id="UP000680348"/>
    </source>
</evidence>
<keyword evidence="8" id="KW-0800">Toxin</keyword>
<keyword evidence="2 8" id="KW-1277">Toxin-antitoxin system</keyword>
<dbReference type="InterPro" id="IPR050556">
    <property type="entry name" value="Type_II_TA_system_RNase"/>
</dbReference>
<dbReference type="Pfam" id="PF01850">
    <property type="entry name" value="PIN"/>
    <property type="match status" value="1"/>
</dbReference>
<evidence type="ECO:0000256" key="7">
    <source>
        <dbReference type="ARBA" id="ARBA00038093"/>
    </source>
</evidence>
<dbReference type="EMBL" id="JAGWCR010000004">
    <property type="protein sequence ID" value="MBS3648677.1"/>
    <property type="molecule type" value="Genomic_DNA"/>
</dbReference>
<evidence type="ECO:0000256" key="8">
    <source>
        <dbReference type="HAMAP-Rule" id="MF_00265"/>
    </source>
</evidence>
<keyword evidence="6 8" id="KW-0460">Magnesium</keyword>
<proteinExistence type="inferred from homology"/>
<evidence type="ECO:0000256" key="5">
    <source>
        <dbReference type="ARBA" id="ARBA00022801"/>
    </source>
</evidence>
<dbReference type="PANTHER" id="PTHR33653:SF1">
    <property type="entry name" value="RIBONUCLEASE VAPC2"/>
    <property type="match status" value="1"/>
</dbReference>
<organism evidence="10 11">
    <name type="scientific">Pseudaminobacter soli</name>
    <name type="common">ex Zhang et al. 2022</name>
    <dbReference type="NCBI Taxonomy" id="2831468"/>
    <lineage>
        <taxon>Bacteria</taxon>
        <taxon>Pseudomonadati</taxon>
        <taxon>Pseudomonadota</taxon>
        <taxon>Alphaproteobacteria</taxon>
        <taxon>Hyphomicrobiales</taxon>
        <taxon>Phyllobacteriaceae</taxon>
        <taxon>Pseudaminobacter</taxon>
    </lineage>
</organism>
<accession>A0A942I1X1</accession>
<feature type="binding site" evidence="8">
    <location>
        <position position="5"/>
    </location>
    <ligand>
        <name>Mg(2+)</name>
        <dbReference type="ChEBI" id="CHEBI:18420"/>
    </ligand>
</feature>
<protein>
    <recommendedName>
        <fullName evidence="8">Ribonuclease VapC</fullName>
        <shortName evidence="8">RNase VapC</shortName>
        <ecNumber evidence="8">3.1.-.-</ecNumber>
    </recommendedName>
    <alternativeName>
        <fullName evidence="8">Toxin VapC</fullName>
    </alternativeName>
</protein>
<comment type="function">
    <text evidence="8">Toxic component of a toxin-antitoxin (TA) system. An RNase.</text>
</comment>
<dbReference type="HAMAP" id="MF_00265">
    <property type="entry name" value="VapC_Nob1"/>
    <property type="match status" value="1"/>
</dbReference>
<dbReference type="InterPro" id="IPR029060">
    <property type="entry name" value="PIN-like_dom_sf"/>
</dbReference>
<evidence type="ECO:0000313" key="10">
    <source>
        <dbReference type="EMBL" id="MBS3648677.1"/>
    </source>
</evidence>
<comment type="caution">
    <text evidence="10">The sequence shown here is derived from an EMBL/GenBank/DDBJ whole genome shotgun (WGS) entry which is preliminary data.</text>
</comment>
<evidence type="ECO:0000256" key="2">
    <source>
        <dbReference type="ARBA" id="ARBA00022649"/>
    </source>
</evidence>
<dbReference type="Proteomes" id="UP000680348">
    <property type="component" value="Unassembled WGS sequence"/>
</dbReference>